<gene>
    <name evidence="2" type="ORF">LCGC14_0197500</name>
</gene>
<protein>
    <submittedName>
        <fullName evidence="2">Uncharacterized protein</fullName>
    </submittedName>
</protein>
<feature type="transmembrane region" description="Helical" evidence="1">
    <location>
        <begin position="50"/>
        <end position="70"/>
    </location>
</feature>
<sequence length="83" mass="10005">MKKKIYIGAFTFFGILLQLLVHALVEIWYIGLLLRDFPQYSLGFSWSQWFIVHHIGTVILFIAGVMFGFWQGKFWWRKIYDKE</sequence>
<dbReference type="EMBL" id="LAZR01000085">
    <property type="protein sequence ID" value="KKN93561.1"/>
    <property type="molecule type" value="Genomic_DNA"/>
</dbReference>
<dbReference type="AlphaFoldDB" id="A0A0F9X404"/>
<proteinExistence type="predicted"/>
<organism evidence="2">
    <name type="scientific">marine sediment metagenome</name>
    <dbReference type="NCBI Taxonomy" id="412755"/>
    <lineage>
        <taxon>unclassified sequences</taxon>
        <taxon>metagenomes</taxon>
        <taxon>ecological metagenomes</taxon>
    </lineage>
</organism>
<keyword evidence="1" id="KW-0472">Membrane</keyword>
<reference evidence="2" key="1">
    <citation type="journal article" date="2015" name="Nature">
        <title>Complex archaea that bridge the gap between prokaryotes and eukaryotes.</title>
        <authorList>
            <person name="Spang A."/>
            <person name="Saw J.H."/>
            <person name="Jorgensen S.L."/>
            <person name="Zaremba-Niedzwiedzka K."/>
            <person name="Martijn J."/>
            <person name="Lind A.E."/>
            <person name="van Eijk R."/>
            <person name="Schleper C."/>
            <person name="Guy L."/>
            <person name="Ettema T.J."/>
        </authorList>
    </citation>
    <scope>NUCLEOTIDE SEQUENCE</scope>
</reference>
<evidence type="ECO:0000313" key="2">
    <source>
        <dbReference type="EMBL" id="KKN93561.1"/>
    </source>
</evidence>
<comment type="caution">
    <text evidence="2">The sequence shown here is derived from an EMBL/GenBank/DDBJ whole genome shotgun (WGS) entry which is preliminary data.</text>
</comment>
<keyword evidence="1" id="KW-0812">Transmembrane</keyword>
<name>A0A0F9X404_9ZZZZ</name>
<feature type="transmembrane region" description="Helical" evidence="1">
    <location>
        <begin position="7"/>
        <end position="30"/>
    </location>
</feature>
<keyword evidence="1" id="KW-1133">Transmembrane helix</keyword>
<accession>A0A0F9X404</accession>
<evidence type="ECO:0000256" key="1">
    <source>
        <dbReference type="SAM" id="Phobius"/>
    </source>
</evidence>